<dbReference type="EMBL" id="VISO01000003">
    <property type="protein sequence ID" value="TVZ63112.1"/>
    <property type="molecule type" value="Genomic_DNA"/>
</dbReference>
<name>A0A559SLA1_9HYPH</name>
<protein>
    <submittedName>
        <fullName evidence="1">Uncharacterized protein</fullName>
    </submittedName>
</protein>
<accession>A0A559SLA1</accession>
<dbReference type="RefSeq" id="WP_022717030.1">
    <property type="nucleotide sequence ID" value="NZ_ATTQ01000013.1"/>
</dbReference>
<sequence>MENSKSDEQYLFFSSDILRKLHANNLSPADVLKKAGVHDLKAVSDPAVKAGHRDVMSILIGSSIAVAAATPLITRVLATLINKPVIVYKRELKPALDGRGEVIRDNDGQPIFVWSEASTADRGPGDPKMATKTTITRNGVELSVSES</sequence>
<proteinExistence type="predicted"/>
<comment type="caution">
    <text evidence="1">The sequence shown here is derived from an EMBL/GenBank/DDBJ whole genome shotgun (WGS) entry which is preliminary data.</text>
</comment>
<organism evidence="1 2">
    <name type="scientific">Rhizobium mongolense USDA 1844</name>
    <dbReference type="NCBI Taxonomy" id="1079460"/>
    <lineage>
        <taxon>Bacteria</taxon>
        <taxon>Pseudomonadati</taxon>
        <taxon>Pseudomonadota</taxon>
        <taxon>Alphaproteobacteria</taxon>
        <taxon>Hyphomicrobiales</taxon>
        <taxon>Rhizobiaceae</taxon>
        <taxon>Rhizobium/Agrobacterium group</taxon>
        <taxon>Rhizobium</taxon>
    </lineage>
</organism>
<evidence type="ECO:0000313" key="1">
    <source>
        <dbReference type="EMBL" id="TVZ63112.1"/>
    </source>
</evidence>
<evidence type="ECO:0000313" key="2">
    <source>
        <dbReference type="Proteomes" id="UP000319824"/>
    </source>
</evidence>
<dbReference type="AlphaFoldDB" id="A0A559SLA1"/>
<reference evidence="1 2" key="1">
    <citation type="submission" date="2019-06" db="EMBL/GenBank/DDBJ databases">
        <title>Pac Bio to generate improved reference genome sequences for organisms with transposon mutant libraries (support for FEBA project).</title>
        <authorList>
            <person name="Blow M."/>
        </authorList>
    </citation>
    <scope>NUCLEOTIDE SEQUENCE [LARGE SCALE GENOMIC DNA]</scope>
    <source>
        <strain evidence="1 2">USDA 1844</strain>
    </source>
</reference>
<gene>
    <name evidence="1" type="ORF">BCL32_3230</name>
</gene>
<dbReference type="Proteomes" id="UP000319824">
    <property type="component" value="Unassembled WGS sequence"/>
</dbReference>